<organism evidence="6 7">
    <name type="scientific">Phormidium pseudopriestleyi FRX01</name>
    <dbReference type="NCBI Taxonomy" id="1759528"/>
    <lineage>
        <taxon>Bacteria</taxon>
        <taxon>Bacillati</taxon>
        <taxon>Cyanobacteriota</taxon>
        <taxon>Cyanophyceae</taxon>
        <taxon>Oscillatoriophycideae</taxon>
        <taxon>Oscillatoriales</taxon>
        <taxon>Oscillatoriaceae</taxon>
        <taxon>Phormidium</taxon>
    </lineage>
</organism>
<dbReference type="PANTHER" id="PTHR32089">
    <property type="entry name" value="METHYL-ACCEPTING CHEMOTAXIS PROTEIN MCPB"/>
    <property type="match status" value="1"/>
</dbReference>
<evidence type="ECO:0000313" key="7">
    <source>
        <dbReference type="Proteomes" id="UP000664844"/>
    </source>
</evidence>
<accession>A0ABS3FP79</accession>
<dbReference type="PANTHER" id="PTHR32089:SF112">
    <property type="entry name" value="LYSOZYME-LIKE PROTEIN-RELATED"/>
    <property type="match status" value="1"/>
</dbReference>
<evidence type="ECO:0000259" key="5">
    <source>
        <dbReference type="PROSITE" id="PS50111"/>
    </source>
</evidence>
<feature type="transmembrane region" description="Helical" evidence="4">
    <location>
        <begin position="193"/>
        <end position="214"/>
    </location>
</feature>
<reference evidence="6 7" key="1">
    <citation type="submission" date="2021-03" db="EMBL/GenBank/DDBJ databases">
        <title>Metabolic Capacity of the Antarctic Cyanobacterium Phormidium pseudopriestleyi that Sustains Oxygenic Photosynthesis in the Presence of Hydrogen Sulfide.</title>
        <authorList>
            <person name="Lumian J.E."/>
            <person name="Jungblut A.D."/>
            <person name="Dillon M.L."/>
            <person name="Hawes I."/>
            <person name="Doran P.T."/>
            <person name="Mackey T.J."/>
            <person name="Dick G.J."/>
            <person name="Grettenberger C.L."/>
            <person name="Sumner D.Y."/>
        </authorList>
    </citation>
    <scope>NUCLEOTIDE SEQUENCE [LARGE SCALE GENOMIC DNA]</scope>
    <source>
        <strain evidence="6 7">FRX01</strain>
    </source>
</reference>
<keyword evidence="7" id="KW-1185">Reference proteome</keyword>
<dbReference type="PRINTS" id="PR00260">
    <property type="entry name" value="CHEMTRNSDUCR"/>
</dbReference>
<dbReference type="InterPro" id="IPR004089">
    <property type="entry name" value="MCPsignal_dom"/>
</dbReference>
<comment type="caution">
    <text evidence="6">The sequence shown here is derived from an EMBL/GenBank/DDBJ whole genome shotgun (WGS) entry which is preliminary data.</text>
</comment>
<proteinExistence type="inferred from homology"/>
<evidence type="ECO:0000256" key="1">
    <source>
        <dbReference type="ARBA" id="ARBA00023224"/>
    </source>
</evidence>
<dbReference type="EMBL" id="JAFLQW010000123">
    <property type="protein sequence ID" value="MBO0348416.1"/>
    <property type="molecule type" value="Genomic_DNA"/>
</dbReference>
<name>A0ABS3FP79_9CYAN</name>
<gene>
    <name evidence="6" type="ORF">J0895_04715</name>
</gene>
<dbReference type="Pfam" id="PF05227">
    <property type="entry name" value="CHASE3"/>
    <property type="match status" value="1"/>
</dbReference>
<evidence type="ECO:0000256" key="3">
    <source>
        <dbReference type="PROSITE-ProRule" id="PRU00284"/>
    </source>
</evidence>
<dbReference type="SUPFAM" id="SSF58104">
    <property type="entry name" value="Methyl-accepting chemotaxis protein (MCP) signaling domain"/>
    <property type="match status" value="1"/>
</dbReference>
<dbReference type="SMART" id="SM00283">
    <property type="entry name" value="MA"/>
    <property type="match status" value="1"/>
</dbReference>
<keyword evidence="4" id="KW-0812">Transmembrane</keyword>
<comment type="similarity">
    <text evidence="2">Belongs to the methyl-accepting chemotaxis (MCP) protein family.</text>
</comment>
<evidence type="ECO:0000313" key="6">
    <source>
        <dbReference type="EMBL" id="MBO0348416.1"/>
    </source>
</evidence>
<dbReference type="Pfam" id="PF00015">
    <property type="entry name" value="MCPsignal"/>
    <property type="match status" value="1"/>
</dbReference>
<dbReference type="RefSeq" id="WP_207086961.1">
    <property type="nucleotide sequence ID" value="NZ_JAFLQW010000123.1"/>
</dbReference>
<dbReference type="PROSITE" id="PS50111">
    <property type="entry name" value="CHEMOTAXIS_TRANSDUC_2"/>
    <property type="match status" value="1"/>
</dbReference>
<keyword evidence="1 3" id="KW-0807">Transducer</keyword>
<evidence type="ECO:0000256" key="2">
    <source>
        <dbReference type="ARBA" id="ARBA00029447"/>
    </source>
</evidence>
<keyword evidence="4" id="KW-0472">Membrane</keyword>
<evidence type="ECO:0000256" key="4">
    <source>
        <dbReference type="SAM" id="Phobius"/>
    </source>
</evidence>
<sequence length="494" mass="53664">MLVKRLPFSWDFSNMKVTYQIFGGYAVPIFLSICAAILVYFNGVRRVNDTSNQLDAVRGRVDEVEALAYSIISMQRAARAYIISRDINELEGYEQWDNIFYEQSEKLRFLIQSPDQRENLKQIIELGDRVNEFDRRLISYIELGKRNKADQTARSGEGKQAATRLKELVEKFTATEQVILEQRNQERADALTFLSRVVFGTAGITALLGMTIGAKISTAIGQQINQQAAAIAKSAADIAATIEQQERSAAFQSAATTETTTTLDRLSCSSQQAANETTHSSACADRALTLANQGTEAVTQTLAAMATLEQKVQDIAGEIGCLNKQTHQIANIAQLVGQLATQTNMLALNAAIEAVHAGEKGNGFGVVATEIRKLADRSKESADKIHILLRDIEATLGSTIKVTQEGTISVTASSQITQQTAEAFQGVRTAIDEVVASTAEIALVAKQQATAIHEVLDATNTIDISARENAAGITQVKIAIQQLNHAAQELKAMV</sequence>
<dbReference type="Gene3D" id="1.10.287.950">
    <property type="entry name" value="Methyl-accepting chemotaxis protein"/>
    <property type="match status" value="1"/>
</dbReference>
<dbReference type="InterPro" id="IPR007891">
    <property type="entry name" value="CHASE3"/>
</dbReference>
<dbReference type="Proteomes" id="UP000664844">
    <property type="component" value="Unassembled WGS sequence"/>
</dbReference>
<protein>
    <submittedName>
        <fullName evidence="6">CHASE3 domain-containing protein</fullName>
    </submittedName>
</protein>
<keyword evidence="4" id="KW-1133">Transmembrane helix</keyword>
<feature type="transmembrane region" description="Helical" evidence="4">
    <location>
        <begin position="20"/>
        <end position="41"/>
    </location>
</feature>
<dbReference type="InterPro" id="IPR004090">
    <property type="entry name" value="Chemotax_Me-accpt_rcpt"/>
</dbReference>
<feature type="domain" description="Methyl-accepting transducer" evidence="5">
    <location>
        <begin position="227"/>
        <end position="463"/>
    </location>
</feature>